<keyword evidence="2" id="KW-1185">Reference proteome</keyword>
<dbReference type="Proteomes" id="UP000823388">
    <property type="component" value="Chromosome 4N"/>
</dbReference>
<organism evidence="1 2">
    <name type="scientific">Panicum virgatum</name>
    <name type="common">Blackwell switchgrass</name>
    <dbReference type="NCBI Taxonomy" id="38727"/>
    <lineage>
        <taxon>Eukaryota</taxon>
        <taxon>Viridiplantae</taxon>
        <taxon>Streptophyta</taxon>
        <taxon>Embryophyta</taxon>
        <taxon>Tracheophyta</taxon>
        <taxon>Spermatophyta</taxon>
        <taxon>Magnoliopsida</taxon>
        <taxon>Liliopsida</taxon>
        <taxon>Poales</taxon>
        <taxon>Poaceae</taxon>
        <taxon>PACMAD clade</taxon>
        <taxon>Panicoideae</taxon>
        <taxon>Panicodae</taxon>
        <taxon>Paniceae</taxon>
        <taxon>Panicinae</taxon>
        <taxon>Panicum</taxon>
        <taxon>Panicum sect. Hiantes</taxon>
    </lineage>
</organism>
<protein>
    <submittedName>
        <fullName evidence="1">Uncharacterized protein</fullName>
    </submittedName>
</protein>
<dbReference type="EMBL" id="CM029044">
    <property type="protein sequence ID" value="KAG2605911.1"/>
    <property type="molecule type" value="Genomic_DNA"/>
</dbReference>
<reference evidence="1 2" key="1">
    <citation type="submission" date="2020-05" db="EMBL/GenBank/DDBJ databases">
        <title>WGS assembly of Panicum virgatum.</title>
        <authorList>
            <person name="Lovell J.T."/>
            <person name="Jenkins J."/>
            <person name="Shu S."/>
            <person name="Juenger T.E."/>
            <person name="Schmutz J."/>
        </authorList>
    </citation>
    <scope>NUCLEOTIDE SEQUENCE [LARGE SCALE GENOMIC DNA]</scope>
    <source>
        <strain evidence="2">cv. AP13</strain>
    </source>
</reference>
<accession>A0A8T0T3V2</accession>
<dbReference type="AlphaFoldDB" id="A0A8T0T3V2"/>
<evidence type="ECO:0000313" key="2">
    <source>
        <dbReference type="Proteomes" id="UP000823388"/>
    </source>
</evidence>
<comment type="caution">
    <text evidence="1">The sequence shown here is derived from an EMBL/GenBank/DDBJ whole genome shotgun (WGS) entry which is preliminary data.</text>
</comment>
<evidence type="ECO:0000313" key="1">
    <source>
        <dbReference type="EMBL" id="KAG2605911.1"/>
    </source>
</evidence>
<sequence>MGIMKDWVTSKMAAYLVIRPKSAWWEQPSLVCDSDCKSPDQHQIFAPFLLSSLFKLDASFVIHGWMLALGKPKGVHLFQDIVHLVFCKCQNHNQNHDINRHCNNDKDDVHRCRNFPAASGSKSTHEADQINQNTSVKCIALKTLAT</sequence>
<proteinExistence type="predicted"/>
<name>A0A8T0T3V2_PANVG</name>
<gene>
    <name evidence="1" type="ORF">PVAP13_4NG155181</name>
</gene>